<dbReference type="PANTHER" id="PTHR13547">
    <property type="match status" value="1"/>
</dbReference>
<dbReference type="AlphaFoldDB" id="A0A7S2KRS3"/>
<proteinExistence type="predicted"/>
<sequence length="662" mass="75135">MSRGQLRGTKKAKANEEDVKLVGEFLYRNEPLLEINLPSLGSKYIHDDENRAKEMRTTFMDELSRQKESFMKAFPMNDFQYQVLVNVLALMGNYCSKFSRHDALKIAWQKLKEAGVCVTDKTCSSYLYVFTSASSMLSASPSTSPSIFSDIFNDIRNEEDETSGPRQDIPCEVAAYHDLLYKPTEKSISLRVKSLVAAGDPASAEALLDTLPAGEDGKDGGLKLRTYLPVLKSYCDQALCDAALNLFTRMRKSPQTYLEPENYVLIISTLASNGYFRNDSKPLESAKNLGYNSNNGYQLFNEMVEQMAADVLEISSASARRLYNAFVSSSSDLMATGIKELPSLASMPLCDTKAEDNELVVSRTLLNSTSARCPVSDASLRLIKLDKEQRKRLHDGLIDLSIEQYMEFNQRRNVTKEDSQIAATELKKFAEWLNTREGRPFTAVIDGANAAYLGQNFHQGKFNYYQIEFLVRALESMNEYPVVVLPAKYTEKNFNINIAGWKQQALEEKEEAVINWLHERGQLYIVPAGCLDDYYWMLASISDQEASTGGKSMDVDTKQAQAEGRFPGTRPMLLSNDLMRDHRLELFEPRLFRRWTASYIVNYNFTAFVDDECIDPEIGFSTPEFFSREIQCNPSREDTAWHFPVSDWETHERLLIRLPSSK</sequence>
<dbReference type="PANTHER" id="PTHR13547:SF1">
    <property type="entry name" value="MITOCHONDRIAL RIBONUCLEASE P CATALYTIC SUBUNIT"/>
    <property type="match status" value="1"/>
</dbReference>
<dbReference type="GO" id="GO:0001682">
    <property type="term" value="P:tRNA 5'-leader removal"/>
    <property type="evidence" value="ECO:0007669"/>
    <property type="project" value="TreeGrafter"/>
</dbReference>
<dbReference type="Gene3D" id="3.40.50.11980">
    <property type="match status" value="1"/>
</dbReference>
<evidence type="ECO:0000313" key="1">
    <source>
        <dbReference type="EMBL" id="CAD9584908.1"/>
    </source>
</evidence>
<protein>
    <submittedName>
        <fullName evidence="1">Uncharacterized protein</fullName>
    </submittedName>
</protein>
<gene>
    <name evidence="1" type="ORF">LDAN0321_LOCUS11452</name>
</gene>
<dbReference type="Gene3D" id="1.25.40.10">
    <property type="entry name" value="Tetratricopeptide repeat domain"/>
    <property type="match status" value="1"/>
</dbReference>
<organism evidence="1">
    <name type="scientific">Leptocylindrus danicus</name>
    <dbReference type="NCBI Taxonomy" id="163516"/>
    <lineage>
        <taxon>Eukaryota</taxon>
        <taxon>Sar</taxon>
        <taxon>Stramenopiles</taxon>
        <taxon>Ochrophyta</taxon>
        <taxon>Bacillariophyta</taxon>
        <taxon>Coscinodiscophyceae</taxon>
        <taxon>Chaetocerotophycidae</taxon>
        <taxon>Leptocylindrales</taxon>
        <taxon>Leptocylindraceae</taxon>
        <taxon>Leptocylindrus</taxon>
    </lineage>
</organism>
<reference evidence="1" key="1">
    <citation type="submission" date="2021-01" db="EMBL/GenBank/DDBJ databases">
        <authorList>
            <person name="Corre E."/>
            <person name="Pelletier E."/>
            <person name="Niang G."/>
            <person name="Scheremetjew M."/>
            <person name="Finn R."/>
            <person name="Kale V."/>
            <person name="Holt S."/>
            <person name="Cochrane G."/>
            <person name="Meng A."/>
            <person name="Brown T."/>
            <person name="Cohen L."/>
        </authorList>
    </citation>
    <scope>NUCLEOTIDE SEQUENCE</scope>
    <source>
        <strain evidence="1">B650</strain>
    </source>
</reference>
<dbReference type="GO" id="GO:0004526">
    <property type="term" value="F:ribonuclease P activity"/>
    <property type="evidence" value="ECO:0007669"/>
    <property type="project" value="TreeGrafter"/>
</dbReference>
<name>A0A7S2KRS3_9STRA</name>
<dbReference type="EMBL" id="HBGY01017692">
    <property type="protein sequence ID" value="CAD9584908.1"/>
    <property type="molecule type" value="Transcribed_RNA"/>
</dbReference>
<dbReference type="InterPro" id="IPR011990">
    <property type="entry name" value="TPR-like_helical_dom_sf"/>
</dbReference>
<accession>A0A7S2KRS3</accession>